<name>A0A0D1YQ65_9PEZI</name>
<feature type="domain" description="FAD-binding" evidence="4">
    <location>
        <begin position="16"/>
        <end position="376"/>
    </location>
</feature>
<dbReference type="InterPro" id="IPR002938">
    <property type="entry name" value="FAD-bd"/>
</dbReference>
<reference evidence="5 6" key="1">
    <citation type="submission" date="2015-01" db="EMBL/GenBank/DDBJ databases">
        <title>The Genome Sequence of Ochroconis gallopava CBS43764.</title>
        <authorList>
            <consortium name="The Broad Institute Genomics Platform"/>
            <person name="Cuomo C."/>
            <person name="de Hoog S."/>
            <person name="Gorbushina A."/>
            <person name="Stielow B."/>
            <person name="Teixiera M."/>
            <person name="Abouelleil A."/>
            <person name="Chapman S.B."/>
            <person name="Priest M."/>
            <person name="Young S.K."/>
            <person name="Wortman J."/>
            <person name="Nusbaum C."/>
            <person name="Birren B."/>
        </authorList>
    </citation>
    <scope>NUCLEOTIDE SEQUENCE [LARGE SCALE GENOMIC DNA]</scope>
    <source>
        <strain evidence="5 6">CBS 43764</strain>
    </source>
</reference>
<evidence type="ECO:0000256" key="1">
    <source>
        <dbReference type="ARBA" id="ARBA00022630"/>
    </source>
</evidence>
<dbReference type="Proteomes" id="UP000053259">
    <property type="component" value="Unassembled WGS sequence"/>
</dbReference>
<sequence>MLPPSEFSQPPSKRFNVAVVGGGLGGLILTFSLLSQRVPVTLYEAASNFGEIGAGVSIGPNASRALKLISPHLYAAFESRATRNQSKDHANIWFDFRYGEDCGGKRNVSEKITSLYCEGGQASVHRAHFLDELVRLLPSGVAKFGHRAQSFTDEGTNGVLIHFHNGVTARHDAVVGCDGIKSKIRPSLLGHGHPAAYAVYSGKYAYRGLVSMEKAREVLGEELSGNAQMYFGRHGHVLTFAIEKGRTMNVVAFSSSGSWDHDDWVVTLTREEMDKDFAHWGDKVRSILALMSKTDVWALFNHPEAPTFYKGRAALLGDAAHASTPHMGSGAGMAIEDAFILGNLLGTIDDSAHIEKTFKAYDAVRRTRGTDLVQKSSEQGRLYDLELVGDDPERLKDELGKRMQWVWNFDITKDLEKAKQMLRDL</sequence>
<gene>
    <name evidence="5" type="ORF">PV09_05819</name>
</gene>
<dbReference type="RefSeq" id="XP_016212616.1">
    <property type="nucleotide sequence ID" value="XM_016359367.1"/>
</dbReference>
<dbReference type="SUPFAM" id="SSF54373">
    <property type="entry name" value="FAD-linked reductases, C-terminal domain"/>
    <property type="match status" value="1"/>
</dbReference>
<accession>A0A0D1YQ65</accession>
<dbReference type="InterPro" id="IPR051104">
    <property type="entry name" value="FAD_monoxygenase"/>
</dbReference>
<keyword evidence="2" id="KW-0274">FAD</keyword>
<evidence type="ECO:0000259" key="4">
    <source>
        <dbReference type="Pfam" id="PF01494"/>
    </source>
</evidence>
<dbReference type="GO" id="GO:0016491">
    <property type="term" value="F:oxidoreductase activity"/>
    <property type="evidence" value="ECO:0007669"/>
    <property type="project" value="UniProtKB-KW"/>
</dbReference>
<organism evidence="5 6">
    <name type="scientific">Verruconis gallopava</name>
    <dbReference type="NCBI Taxonomy" id="253628"/>
    <lineage>
        <taxon>Eukaryota</taxon>
        <taxon>Fungi</taxon>
        <taxon>Dikarya</taxon>
        <taxon>Ascomycota</taxon>
        <taxon>Pezizomycotina</taxon>
        <taxon>Dothideomycetes</taxon>
        <taxon>Pleosporomycetidae</taxon>
        <taxon>Venturiales</taxon>
        <taxon>Sympoventuriaceae</taxon>
        <taxon>Verruconis</taxon>
    </lineage>
</organism>
<dbReference type="EMBL" id="KN847547">
    <property type="protein sequence ID" value="KIW02747.1"/>
    <property type="molecule type" value="Genomic_DNA"/>
</dbReference>
<evidence type="ECO:0000256" key="3">
    <source>
        <dbReference type="ARBA" id="ARBA00023002"/>
    </source>
</evidence>
<dbReference type="PANTHER" id="PTHR46720:SF3">
    <property type="entry name" value="FAD-BINDING DOMAIN-CONTAINING PROTEIN-RELATED"/>
    <property type="match status" value="1"/>
</dbReference>
<dbReference type="VEuPathDB" id="FungiDB:PV09_05819"/>
<dbReference type="InterPro" id="IPR036188">
    <property type="entry name" value="FAD/NAD-bd_sf"/>
</dbReference>
<dbReference type="Gene3D" id="3.50.50.60">
    <property type="entry name" value="FAD/NAD(P)-binding domain"/>
    <property type="match status" value="1"/>
</dbReference>
<dbReference type="STRING" id="253628.A0A0D1YQ65"/>
<dbReference type="GO" id="GO:0071949">
    <property type="term" value="F:FAD binding"/>
    <property type="evidence" value="ECO:0007669"/>
    <property type="project" value="InterPro"/>
</dbReference>
<dbReference type="PRINTS" id="PR00420">
    <property type="entry name" value="RNGMNOXGNASE"/>
</dbReference>
<dbReference type="InParanoid" id="A0A0D1YQ65"/>
<evidence type="ECO:0000313" key="6">
    <source>
        <dbReference type="Proteomes" id="UP000053259"/>
    </source>
</evidence>
<protein>
    <recommendedName>
        <fullName evidence="4">FAD-binding domain-containing protein</fullName>
    </recommendedName>
</protein>
<dbReference type="AlphaFoldDB" id="A0A0D1YQ65"/>
<dbReference type="GO" id="GO:0044550">
    <property type="term" value="P:secondary metabolite biosynthetic process"/>
    <property type="evidence" value="ECO:0007669"/>
    <property type="project" value="TreeGrafter"/>
</dbReference>
<dbReference type="FunFam" id="3.50.50.60:FF:000153">
    <property type="entry name" value="Salicylate hydroxylase, putative"/>
    <property type="match status" value="1"/>
</dbReference>
<proteinExistence type="predicted"/>
<dbReference type="HOGENOM" id="CLU_009665_6_3_1"/>
<keyword evidence="3" id="KW-0560">Oxidoreductase</keyword>
<dbReference type="GeneID" id="27313792"/>
<keyword evidence="1" id="KW-0285">Flavoprotein</keyword>
<dbReference type="Pfam" id="PF01494">
    <property type="entry name" value="FAD_binding_3"/>
    <property type="match status" value="1"/>
</dbReference>
<evidence type="ECO:0000256" key="2">
    <source>
        <dbReference type="ARBA" id="ARBA00022827"/>
    </source>
</evidence>
<dbReference type="SUPFAM" id="SSF51905">
    <property type="entry name" value="FAD/NAD(P)-binding domain"/>
    <property type="match status" value="1"/>
</dbReference>
<dbReference type="PANTHER" id="PTHR46720">
    <property type="entry name" value="HYDROXYLASE, PUTATIVE (AFU_ORTHOLOGUE AFUA_3G01460)-RELATED"/>
    <property type="match status" value="1"/>
</dbReference>
<dbReference type="OrthoDB" id="417877at2759"/>
<evidence type="ECO:0000313" key="5">
    <source>
        <dbReference type="EMBL" id="KIW02747.1"/>
    </source>
</evidence>
<keyword evidence="6" id="KW-1185">Reference proteome</keyword>